<dbReference type="HAMAP" id="MF_03056">
    <property type="entry name" value="TRM82"/>
    <property type="match status" value="1"/>
</dbReference>
<evidence type="ECO:0000256" key="6">
    <source>
        <dbReference type="HAMAP-Rule" id="MF_03056"/>
    </source>
</evidence>
<comment type="function">
    <text evidence="6">Required for the formation of N(7)-methylguanine at position 46 (m7G46) in tRNA. In the complex, it is required to stabilize and induce conformational changes of the catalytic subunit.</text>
</comment>
<evidence type="ECO:0000313" key="8">
    <source>
        <dbReference type="EMBL" id="RYO87746.1"/>
    </source>
</evidence>
<dbReference type="Proteomes" id="UP000293360">
    <property type="component" value="Unassembled WGS sequence"/>
</dbReference>
<reference evidence="8 9" key="1">
    <citation type="submission" date="2018-06" db="EMBL/GenBank/DDBJ databases">
        <title>Complete Genomes of Monosporascus.</title>
        <authorList>
            <person name="Robinson A.J."/>
            <person name="Natvig D.O."/>
        </authorList>
    </citation>
    <scope>NUCLEOTIDE SEQUENCE [LARGE SCALE GENOMIC DNA]</scope>
    <source>
        <strain evidence="8 9">CBS 110550</strain>
    </source>
</reference>
<dbReference type="PANTHER" id="PTHR16288:SF0">
    <property type="entry name" value="TRNA (GUANINE-N(7)-)-METHYLTRANSFERASE NON-CATALYTIC SUBUNIT WDR4"/>
    <property type="match status" value="1"/>
</dbReference>
<comment type="caution">
    <text evidence="8">The sequence shown here is derived from an EMBL/GenBank/DDBJ whole genome shotgun (WGS) entry which is preliminary data.</text>
</comment>
<dbReference type="STRING" id="155417.A0A4V1X955"/>
<evidence type="ECO:0000256" key="3">
    <source>
        <dbReference type="ARBA" id="ARBA00022694"/>
    </source>
</evidence>
<feature type="region of interest" description="Disordered" evidence="7">
    <location>
        <begin position="496"/>
        <end position="527"/>
    </location>
</feature>
<dbReference type="UniPathway" id="UPA00989"/>
<evidence type="ECO:0000313" key="9">
    <source>
        <dbReference type="Proteomes" id="UP000293360"/>
    </source>
</evidence>
<evidence type="ECO:0000256" key="7">
    <source>
        <dbReference type="SAM" id="MobiDB-lite"/>
    </source>
</evidence>
<dbReference type="GO" id="GO:0005634">
    <property type="term" value="C:nucleus"/>
    <property type="evidence" value="ECO:0007669"/>
    <property type="project" value="UniProtKB-SubCell"/>
</dbReference>
<dbReference type="InterPro" id="IPR015943">
    <property type="entry name" value="WD40/YVTN_repeat-like_dom_sf"/>
</dbReference>
<accession>A0A4V1X955</accession>
<keyword evidence="3 6" id="KW-0819">tRNA processing</keyword>
<dbReference type="OrthoDB" id="339900at2759"/>
<keyword evidence="9" id="KW-1185">Reference proteome</keyword>
<gene>
    <name evidence="8" type="ORF">DL764_008821</name>
</gene>
<dbReference type="InterPro" id="IPR036322">
    <property type="entry name" value="WD40_repeat_dom_sf"/>
</dbReference>
<dbReference type="GO" id="GO:0106004">
    <property type="term" value="P:tRNA (guanine-N7)-methylation"/>
    <property type="evidence" value="ECO:0007669"/>
    <property type="project" value="UniProtKB-UniRule"/>
</dbReference>
<dbReference type="GO" id="GO:0005829">
    <property type="term" value="C:cytosol"/>
    <property type="evidence" value="ECO:0007669"/>
    <property type="project" value="TreeGrafter"/>
</dbReference>
<protein>
    <submittedName>
        <fullName evidence="8">Uncharacterized protein</fullName>
    </submittedName>
</protein>
<feature type="compositionally biased region" description="Basic and acidic residues" evidence="7">
    <location>
        <begin position="518"/>
        <end position="527"/>
    </location>
</feature>
<dbReference type="InterPro" id="IPR028884">
    <property type="entry name" value="Trm82"/>
</dbReference>
<dbReference type="SUPFAM" id="SSF50978">
    <property type="entry name" value="WD40 repeat-like"/>
    <property type="match status" value="1"/>
</dbReference>
<feature type="compositionally biased region" description="Basic and acidic residues" evidence="7">
    <location>
        <begin position="496"/>
        <end position="509"/>
    </location>
</feature>
<evidence type="ECO:0000256" key="4">
    <source>
        <dbReference type="ARBA" id="ARBA00022737"/>
    </source>
</evidence>
<dbReference type="EMBL" id="QJNU01000742">
    <property type="protein sequence ID" value="RYO87746.1"/>
    <property type="molecule type" value="Genomic_DNA"/>
</dbReference>
<evidence type="ECO:0000256" key="5">
    <source>
        <dbReference type="ARBA" id="ARBA00023242"/>
    </source>
</evidence>
<keyword evidence="5 6" id="KW-0539">Nucleus</keyword>
<dbReference type="AlphaFoldDB" id="A0A4V1X955"/>
<dbReference type="SMART" id="SM00320">
    <property type="entry name" value="WD40"/>
    <property type="match status" value="2"/>
</dbReference>
<name>A0A4V1X955_9PEZI</name>
<proteinExistence type="inferred from homology"/>
<comment type="pathway">
    <text evidence="6">tRNA modification; N(7)-methylguanine-tRNA biosynthesis.</text>
</comment>
<keyword evidence="2 6" id="KW-0853">WD repeat</keyword>
<keyword evidence="4 6" id="KW-0677">Repeat</keyword>
<evidence type="ECO:0000256" key="2">
    <source>
        <dbReference type="ARBA" id="ARBA00022574"/>
    </source>
</evidence>
<feature type="region of interest" description="Disordered" evidence="7">
    <location>
        <begin position="43"/>
        <end position="93"/>
    </location>
</feature>
<comment type="similarity">
    <text evidence="6">Belongs to the WD repeat TRM82 family.</text>
</comment>
<dbReference type="InterPro" id="IPR001680">
    <property type="entry name" value="WD40_rpt"/>
</dbReference>
<organism evidence="8 9">
    <name type="scientific">Monosporascus ibericus</name>
    <dbReference type="NCBI Taxonomy" id="155417"/>
    <lineage>
        <taxon>Eukaryota</taxon>
        <taxon>Fungi</taxon>
        <taxon>Dikarya</taxon>
        <taxon>Ascomycota</taxon>
        <taxon>Pezizomycotina</taxon>
        <taxon>Sordariomycetes</taxon>
        <taxon>Xylariomycetidae</taxon>
        <taxon>Xylariales</taxon>
        <taxon>Xylariales incertae sedis</taxon>
        <taxon>Monosporascus</taxon>
    </lineage>
</organism>
<sequence>MGFPYQCLSTLGESTILCGSKGTNIYTFDIASRTLLSSWSHPFSRKGGLKVDSNSEDETGEEAPEKRAGELEAANGKHQGKNRKPKQPAPRLQEQPFVILITATSDGKHVVAVTGTDKTVWVLGHDGKGGLKQLSQRYEPVLDLPETVSDFRRAMHKRPSAIKITADGKTILCVDKFGDVYSLPLVPSTTAASEGSKASTPASTPAPQSAFTLKANEFTVHSARNLRALEDQRKALQLQAAKDTPKEAPSFEHELILGHVSMLTALAIASSGGKPYILTADRDEHIRVSRGIPQAYVIENFCLGHKAFISALCIPDSQPELLVSGGGDNELFLWNWLAGKLLYKVDLLVRVQEVVPDALKIAVTGIHSYHTERGSSVIAMCERVPALFVLEVQDNALVYVQTLNLSGNPLDAVVISNAENQPPRLAASVDPVIPAIADDSEMASDPVDQSLLLFSMEGDSWAAKPDVPLPAIETSDENLARPELDKLLYAVESLRKTNVEDADDGEHSTKGSVGQEDADSRDASEAA</sequence>
<dbReference type="PANTHER" id="PTHR16288">
    <property type="entry name" value="WD40 REPEAT PROTEIN 4"/>
    <property type="match status" value="1"/>
</dbReference>
<dbReference type="Gene3D" id="2.130.10.10">
    <property type="entry name" value="YVTN repeat-like/Quinoprotein amine dehydrogenase"/>
    <property type="match status" value="1"/>
</dbReference>
<comment type="subcellular location">
    <subcellularLocation>
        <location evidence="1 6">Nucleus</location>
    </subcellularLocation>
</comment>
<dbReference type="GO" id="GO:0043527">
    <property type="term" value="C:tRNA methyltransferase complex"/>
    <property type="evidence" value="ECO:0007669"/>
    <property type="project" value="TreeGrafter"/>
</dbReference>
<evidence type="ECO:0000256" key="1">
    <source>
        <dbReference type="ARBA" id="ARBA00004123"/>
    </source>
</evidence>